<accession>A0A0F8Y9V9</accession>
<organism evidence="1">
    <name type="scientific">marine sediment metagenome</name>
    <dbReference type="NCBI Taxonomy" id="412755"/>
    <lineage>
        <taxon>unclassified sequences</taxon>
        <taxon>metagenomes</taxon>
        <taxon>ecological metagenomes</taxon>
    </lineage>
</organism>
<dbReference type="EMBL" id="LAZR01054605">
    <property type="protein sequence ID" value="KKK78193.1"/>
    <property type="molecule type" value="Genomic_DNA"/>
</dbReference>
<proteinExistence type="predicted"/>
<reference evidence="1" key="1">
    <citation type="journal article" date="2015" name="Nature">
        <title>Complex archaea that bridge the gap between prokaryotes and eukaryotes.</title>
        <authorList>
            <person name="Spang A."/>
            <person name="Saw J.H."/>
            <person name="Jorgensen S.L."/>
            <person name="Zaremba-Niedzwiedzka K."/>
            <person name="Martijn J."/>
            <person name="Lind A.E."/>
            <person name="van Eijk R."/>
            <person name="Schleper C."/>
            <person name="Guy L."/>
            <person name="Ettema T.J."/>
        </authorList>
    </citation>
    <scope>NUCLEOTIDE SEQUENCE</scope>
</reference>
<protein>
    <submittedName>
        <fullName evidence="1">Uncharacterized protein</fullName>
    </submittedName>
</protein>
<sequence>PKHAASIDERYGCSTGESSPERHLVAFLRHCVLHPADPREVDICGAWFQTKPPDKWKPSQLGHYPQHWYSHLMHCFEVVGHMHPDDRLRMDANRIYARLVHNMHLIPETRDQMLERLTEDRMAKGTVVS</sequence>
<evidence type="ECO:0000313" key="1">
    <source>
        <dbReference type="EMBL" id="KKK78193.1"/>
    </source>
</evidence>
<feature type="non-terminal residue" evidence="1">
    <location>
        <position position="1"/>
    </location>
</feature>
<comment type="caution">
    <text evidence="1">The sequence shown here is derived from an EMBL/GenBank/DDBJ whole genome shotgun (WGS) entry which is preliminary data.</text>
</comment>
<name>A0A0F8Y9V9_9ZZZZ</name>
<gene>
    <name evidence="1" type="ORF">LCGC14_2846000</name>
</gene>
<dbReference type="AlphaFoldDB" id="A0A0F8Y9V9"/>